<evidence type="ECO:0000313" key="3">
    <source>
        <dbReference type="EMBL" id="KAK5167616.1"/>
    </source>
</evidence>
<feature type="region of interest" description="Disordered" evidence="2">
    <location>
        <begin position="553"/>
        <end position="587"/>
    </location>
</feature>
<protein>
    <submittedName>
        <fullName evidence="3">Uncharacterized protein</fullName>
    </submittedName>
</protein>
<evidence type="ECO:0000313" key="4">
    <source>
        <dbReference type="Proteomes" id="UP001337655"/>
    </source>
</evidence>
<comment type="caution">
    <text evidence="3">The sequence shown here is derived from an EMBL/GenBank/DDBJ whole genome shotgun (WGS) entry which is preliminary data.</text>
</comment>
<feature type="region of interest" description="Disordered" evidence="2">
    <location>
        <begin position="148"/>
        <end position="218"/>
    </location>
</feature>
<dbReference type="AlphaFoldDB" id="A0AAV9P6B1"/>
<dbReference type="EMBL" id="JAVRRT010000011">
    <property type="protein sequence ID" value="KAK5167616.1"/>
    <property type="molecule type" value="Genomic_DNA"/>
</dbReference>
<gene>
    <name evidence="3" type="ORF">LTR77_007315</name>
</gene>
<proteinExistence type="predicted"/>
<sequence length="617" mass="68775">MNARLLQGTDRDHVSPLVAIPMARCSGSGFVRRGSVVVGLGGHVWRTSGGKMVRCQAFHLPYPPDTTPVILSTSSTTMPVIMATRKTSDDLQGHPGFKEYHAGNKSAFKRTWTARRAIAKAAAEEAEADKVAEIERAINAFRDHEMHEAAARAKEGGASVGAQQGDAASQGPGVAATDEETRGGISSAATKEKSNGRSKPSKQTRTRPAVGNRNKPSSLSTLFDRLEAHEARLFSDITVGIRPHLSLRAGVLVCGLLFVVDQFPAFAVLGHIAKWVFSFDWVKSELFPASAFVAFTVLYLALLVCMCTPPAHTTTTDEKFRALERRNEQLAPLAQKNATLTRQNEGQALRLATSNQKIEALESRIATLALETIAKNRKISTLNFENKKQEDLLADKHGSVNVFWRGMIDNTQSRHEKQLADLEAEKRRVHNGMQLYNEFLKEQFDKADTEARRLRLEIREKAQTLNNFSHNLGEWQKYGTAKNVKLQKSEVQVEHLRHELAAMEKKNALSAKITEREMAKSKALQKQNIEVLQDLHRLKEYYRDLYDEKGEEAEETFSEQWEVQEAAPVEATETEADEAEEDKVEEWDVVEEVPEVAVVVDGAETVQRWSRGQVVAI</sequence>
<dbReference type="RefSeq" id="XP_064657322.1">
    <property type="nucleotide sequence ID" value="XM_064804552.1"/>
</dbReference>
<reference evidence="3 4" key="1">
    <citation type="submission" date="2023-08" db="EMBL/GenBank/DDBJ databases">
        <title>Black Yeasts Isolated from many extreme environments.</title>
        <authorList>
            <person name="Coleine C."/>
            <person name="Stajich J.E."/>
            <person name="Selbmann L."/>
        </authorList>
    </citation>
    <scope>NUCLEOTIDE SEQUENCE [LARGE SCALE GENOMIC DNA]</scope>
    <source>
        <strain evidence="3 4">CCFEE 5935</strain>
    </source>
</reference>
<feature type="coiled-coil region" evidence="1">
    <location>
        <begin position="408"/>
        <end position="457"/>
    </location>
</feature>
<accession>A0AAV9P6B1</accession>
<dbReference type="Proteomes" id="UP001337655">
    <property type="component" value="Unassembled WGS sequence"/>
</dbReference>
<dbReference type="GeneID" id="89928651"/>
<organism evidence="3 4">
    <name type="scientific">Saxophila tyrrhenica</name>
    <dbReference type="NCBI Taxonomy" id="1690608"/>
    <lineage>
        <taxon>Eukaryota</taxon>
        <taxon>Fungi</taxon>
        <taxon>Dikarya</taxon>
        <taxon>Ascomycota</taxon>
        <taxon>Pezizomycotina</taxon>
        <taxon>Dothideomycetes</taxon>
        <taxon>Dothideomycetidae</taxon>
        <taxon>Mycosphaerellales</taxon>
        <taxon>Extremaceae</taxon>
        <taxon>Saxophila</taxon>
    </lineage>
</organism>
<evidence type="ECO:0000256" key="2">
    <source>
        <dbReference type="SAM" id="MobiDB-lite"/>
    </source>
</evidence>
<name>A0AAV9P6B1_9PEZI</name>
<keyword evidence="1" id="KW-0175">Coiled coil</keyword>
<feature type="compositionally biased region" description="Acidic residues" evidence="2">
    <location>
        <begin position="572"/>
        <end position="587"/>
    </location>
</feature>
<keyword evidence="4" id="KW-1185">Reference proteome</keyword>
<evidence type="ECO:0000256" key="1">
    <source>
        <dbReference type="SAM" id="Coils"/>
    </source>
</evidence>